<evidence type="ECO:0000313" key="6">
    <source>
        <dbReference type="EMBL" id="KAF0684584.1"/>
    </source>
</evidence>
<reference evidence="7 8" key="1">
    <citation type="submission" date="2019-03" db="EMBL/GenBank/DDBJ databases">
        <authorList>
            <person name="Gaulin E."/>
            <person name="Dumas B."/>
        </authorList>
    </citation>
    <scope>NUCLEOTIDE SEQUENCE [LARGE SCALE GENOMIC DNA]</scope>
    <source>
        <strain evidence="7">CBS 568.67</strain>
    </source>
</reference>
<dbReference type="SUPFAM" id="SSF51735">
    <property type="entry name" value="NAD(P)-binding Rossmann-fold domains"/>
    <property type="match status" value="1"/>
</dbReference>
<keyword evidence="2" id="KW-0479">Metal-binding</keyword>
<dbReference type="Gene3D" id="3.40.50.720">
    <property type="entry name" value="NAD(P)-binding Rossmann-like Domain"/>
    <property type="match status" value="1"/>
</dbReference>
<gene>
    <name evidence="7" type="primary">Aste57867_23438</name>
    <name evidence="6" type="ORF">As57867_023367</name>
    <name evidence="7" type="ORF">ASTE57867_23438</name>
</gene>
<reference evidence="6" key="2">
    <citation type="submission" date="2019-06" db="EMBL/GenBank/DDBJ databases">
        <title>Genomics analysis of Aphanomyces spp. identifies a new class of oomycete effector associated with host adaptation.</title>
        <authorList>
            <person name="Gaulin E."/>
        </authorList>
    </citation>
    <scope>NUCLEOTIDE SEQUENCE</scope>
    <source>
        <strain evidence="6">CBS 578.67</strain>
    </source>
</reference>
<dbReference type="Pfam" id="PF00107">
    <property type="entry name" value="ADH_zinc_N"/>
    <property type="match status" value="1"/>
</dbReference>
<dbReference type="InterPro" id="IPR036291">
    <property type="entry name" value="NAD(P)-bd_dom_sf"/>
</dbReference>
<dbReference type="SUPFAM" id="SSF50129">
    <property type="entry name" value="GroES-like"/>
    <property type="match status" value="1"/>
</dbReference>
<evidence type="ECO:0000313" key="8">
    <source>
        <dbReference type="Proteomes" id="UP000332933"/>
    </source>
</evidence>
<dbReference type="InterPro" id="IPR011032">
    <property type="entry name" value="GroES-like_sf"/>
</dbReference>
<dbReference type="InterPro" id="IPR047109">
    <property type="entry name" value="CAD-like"/>
</dbReference>
<keyword evidence="3" id="KW-0862">Zinc</keyword>
<evidence type="ECO:0000256" key="1">
    <source>
        <dbReference type="ARBA" id="ARBA00001947"/>
    </source>
</evidence>
<keyword evidence="8" id="KW-1185">Reference proteome</keyword>
<feature type="domain" description="Alcohol dehydrogenase-like C-terminal" evidence="5">
    <location>
        <begin position="74"/>
        <end position="197"/>
    </location>
</feature>
<dbReference type="Proteomes" id="UP000332933">
    <property type="component" value="Unassembled WGS sequence"/>
</dbReference>
<dbReference type="FunFam" id="3.40.50.720:FF:000022">
    <property type="entry name" value="Cinnamyl alcohol dehydrogenase"/>
    <property type="match status" value="1"/>
</dbReference>
<dbReference type="AlphaFoldDB" id="A0A485LMV1"/>
<dbReference type="EMBL" id="VJMH01007270">
    <property type="protein sequence ID" value="KAF0684584.1"/>
    <property type="molecule type" value="Genomic_DNA"/>
</dbReference>
<sequence>MLWTYGSTTADGYTTQGGYADYYRCHFKFAVPIPDGLSSESAAPMMCAGVTTYAPLKVHGAGPGKKVGVLGIGGLGHLGIQWAVALGADVTALSSSAKKESECKELLGAHHYLNYSDPAAVEAAAQSFDMILCTSYSDSTDWNMLFGLVATEGKFILVGLPEKPISFQAFSVVPRQIQFVGSLIGSPAQLEEMLAFAVEKGVNSIVEVMPMADAATALNKYYFSLNLLMLQWEVE</sequence>
<keyword evidence="4" id="KW-0560">Oxidoreductase</keyword>
<dbReference type="GO" id="GO:0046872">
    <property type="term" value="F:metal ion binding"/>
    <property type="evidence" value="ECO:0007669"/>
    <property type="project" value="UniProtKB-KW"/>
</dbReference>
<name>A0A485LMV1_9STRA</name>
<accession>A0A485LMV1</accession>
<evidence type="ECO:0000256" key="3">
    <source>
        <dbReference type="ARBA" id="ARBA00022833"/>
    </source>
</evidence>
<comment type="cofactor">
    <cofactor evidence="1">
        <name>Zn(2+)</name>
        <dbReference type="ChEBI" id="CHEBI:29105"/>
    </cofactor>
</comment>
<proteinExistence type="predicted"/>
<evidence type="ECO:0000256" key="4">
    <source>
        <dbReference type="ARBA" id="ARBA00023002"/>
    </source>
</evidence>
<dbReference type="GO" id="GO:0016616">
    <property type="term" value="F:oxidoreductase activity, acting on the CH-OH group of donors, NAD or NADP as acceptor"/>
    <property type="evidence" value="ECO:0007669"/>
    <property type="project" value="InterPro"/>
</dbReference>
<dbReference type="OrthoDB" id="60812at2759"/>
<dbReference type="InterPro" id="IPR013149">
    <property type="entry name" value="ADH-like_C"/>
</dbReference>
<evidence type="ECO:0000313" key="7">
    <source>
        <dbReference type="EMBL" id="VFU00084.1"/>
    </source>
</evidence>
<dbReference type="EMBL" id="CAADRA010007296">
    <property type="protein sequence ID" value="VFU00084.1"/>
    <property type="molecule type" value="Genomic_DNA"/>
</dbReference>
<evidence type="ECO:0000259" key="5">
    <source>
        <dbReference type="Pfam" id="PF00107"/>
    </source>
</evidence>
<protein>
    <submittedName>
        <fullName evidence="7">Aste57867_23438 protein</fullName>
    </submittedName>
</protein>
<organism evidence="7 8">
    <name type="scientific">Aphanomyces stellatus</name>
    <dbReference type="NCBI Taxonomy" id="120398"/>
    <lineage>
        <taxon>Eukaryota</taxon>
        <taxon>Sar</taxon>
        <taxon>Stramenopiles</taxon>
        <taxon>Oomycota</taxon>
        <taxon>Saprolegniomycetes</taxon>
        <taxon>Saprolegniales</taxon>
        <taxon>Verrucalvaceae</taxon>
        <taxon>Aphanomyces</taxon>
    </lineage>
</organism>
<evidence type="ECO:0000256" key="2">
    <source>
        <dbReference type="ARBA" id="ARBA00022723"/>
    </source>
</evidence>
<dbReference type="PANTHER" id="PTHR42683">
    <property type="entry name" value="ALDEHYDE REDUCTASE"/>
    <property type="match status" value="1"/>
</dbReference>